<dbReference type="OrthoDB" id="4186295at2"/>
<keyword evidence="4 9" id="KW-1003">Cell membrane</keyword>
<keyword evidence="7 9" id="KW-1133">Transmembrane helix</keyword>
<feature type="transmembrane region" description="Helical" evidence="9">
    <location>
        <begin position="180"/>
        <end position="199"/>
    </location>
</feature>
<evidence type="ECO:0000313" key="12">
    <source>
        <dbReference type="Proteomes" id="UP000320244"/>
    </source>
</evidence>
<comment type="caution">
    <text evidence="11">The sequence shown here is derived from an EMBL/GenBank/DDBJ whole genome shotgun (WGS) entry which is preliminary data.</text>
</comment>
<gene>
    <name evidence="11" type="ORF">FGL98_11850</name>
</gene>
<keyword evidence="6 9" id="KW-0812">Transmembrane</keyword>
<name>A0A563E0B5_9MICO</name>
<dbReference type="EMBL" id="VCQV01000015">
    <property type="protein sequence ID" value="TWP35988.1"/>
    <property type="molecule type" value="Genomic_DNA"/>
</dbReference>
<dbReference type="PROSITE" id="PS51012">
    <property type="entry name" value="ABC_TM2"/>
    <property type="match status" value="1"/>
</dbReference>
<feature type="domain" description="ABC transmembrane type-2" evidence="10">
    <location>
        <begin position="68"/>
        <end position="293"/>
    </location>
</feature>
<keyword evidence="3 9" id="KW-0813">Transport</keyword>
<reference evidence="11 12" key="1">
    <citation type="submission" date="2019-05" db="EMBL/GenBank/DDBJ databases">
        <authorList>
            <person name="Lee S.D."/>
        </authorList>
    </citation>
    <scope>NUCLEOTIDE SEQUENCE [LARGE SCALE GENOMIC DNA]</scope>
    <source>
        <strain evidence="11 12">C5-26</strain>
    </source>
</reference>
<dbReference type="Proteomes" id="UP000320244">
    <property type="component" value="Unassembled WGS sequence"/>
</dbReference>
<evidence type="ECO:0000256" key="9">
    <source>
        <dbReference type="RuleBase" id="RU361157"/>
    </source>
</evidence>
<feature type="transmembrane region" description="Helical" evidence="9">
    <location>
        <begin position="74"/>
        <end position="95"/>
    </location>
</feature>
<dbReference type="GO" id="GO:0005886">
    <property type="term" value="C:plasma membrane"/>
    <property type="evidence" value="ECO:0007669"/>
    <property type="project" value="UniProtKB-SubCell"/>
</dbReference>
<feature type="transmembrane region" description="Helical" evidence="9">
    <location>
        <begin position="272"/>
        <end position="291"/>
    </location>
</feature>
<keyword evidence="5" id="KW-0997">Cell inner membrane</keyword>
<evidence type="ECO:0000259" key="10">
    <source>
        <dbReference type="PROSITE" id="PS51012"/>
    </source>
</evidence>
<dbReference type="AlphaFoldDB" id="A0A563E0B5"/>
<organism evidence="11 12">
    <name type="scientific">Leekyejoonella antrihumi</name>
    <dbReference type="NCBI Taxonomy" id="1660198"/>
    <lineage>
        <taxon>Bacteria</taxon>
        <taxon>Bacillati</taxon>
        <taxon>Actinomycetota</taxon>
        <taxon>Actinomycetes</taxon>
        <taxon>Micrococcales</taxon>
        <taxon>Dermacoccaceae</taxon>
        <taxon>Leekyejoonella</taxon>
    </lineage>
</organism>
<feature type="transmembrane region" description="Helical" evidence="9">
    <location>
        <begin position="141"/>
        <end position="168"/>
    </location>
</feature>
<evidence type="ECO:0000256" key="2">
    <source>
        <dbReference type="ARBA" id="ARBA00007783"/>
    </source>
</evidence>
<evidence type="ECO:0000256" key="5">
    <source>
        <dbReference type="ARBA" id="ARBA00022519"/>
    </source>
</evidence>
<evidence type="ECO:0000313" key="11">
    <source>
        <dbReference type="EMBL" id="TWP35988.1"/>
    </source>
</evidence>
<keyword evidence="12" id="KW-1185">Reference proteome</keyword>
<evidence type="ECO:0000256" key="8">
    <source>
        <dbReference type="ARBA" id="ARBA00023136"/>
    </source>
</evidence>
<proteinExistence type="inferred from homology"/>
<evidence type="ECO:0000256" key="7">
    <source>
        <dbReference type="ARBA" id="ARBA00022989"/>
    </source>
</evidence>
<comment type="similarity">
    <text evidence="2 9">Belongs to the ABC-2 integral membrane protein family.</text>
</comment>
<accession>A0A563E0B5</accession>
<dbReference type="GO" id="GO:0140359">
    <property type="term" value="F:ABC-type transporter activity"/>
    <property type="evidence" value="ECO:0007669"/>
    <property type="project" value="InterPro"/>
</dbReference>
<evidence type="ECO:0000256" key="3">
    <source>
        <dbReference type="ARBA" id="ARBA00022448"/>
    </source>
</evidence>
<dbReference type="PANTHER" id="PTHR30413:SF8">
    <property type="entry name" value="TRANSPORT PERMEASE PROTEIN"/>
    <property type="match status" value="1"/>
</dbReference>
<dbReference type="GO" id="GO:0015920">
    <property type="term" value="P:lipopolysaccharide transport"/>
    <property type="evidence" value="ECO:0007669"/>
    <property type="project" value="TreeGrafter"/>
</dbReference>
<feature type="transmembrane region" description="Helical" evidence="9">
    <location>
        <begin position="101"/>
        <end position="120"/>
    </location>
</feature>
<sequence length="300" mass="33177">MGEARQNRPGGDPLSRAEVQQLVSRYGLKRAGARESLSTYTSELWNRRHFVVEFARATNASGYSRSFLGQSWQVLTPLLNAGVYYLLFGLLLKASRGVPNYISYLVIGMFVFQFIQGTLDGGARSLQSNLSLARTLRFPRAVFPISATAIALQQMLMSLVVLVPIVVLTGEPIRLQWLEVIPALVLQSLFCVGLAFLFARIGAKVPDVSQMLPFVMRVWLYASGVMYSITQVTAHMNPLVGKILGVNPAAEFMDLYRGALLASGPSSTLGEWFSAFAWTVVVLVGGYVFFWKAEEEYGRD</sequence>
<dbReference type="PANTHER" id="PTHR30413">
    <property type="entry name" value="INNER MEMBRANE TRANSPORT PERMEASE"/>
    <property type="match status" value="1"/>
</dbReference>
<comment type="caution">
    <text evidence="9">Lacks conserved residue(s) required for the propagation of feature annotation.</text>
</comment>
<dbReference type="InterPro" id="IPR047817">
    <property type="entry name" value="ABC2_TM_bact-type"/>
</dbReference>
<evidence type="ECO:0000256" key="6">
    <source>
        <dbReference type="ARBA" id="ARBA00022692"/>
    </source>
</evidence>
<dbReference type="Pfam" id="PF01061">
    <property type="entry name" value="ABC2_membrane"/>
    <property type="match status" value="1"/>
</dbReference>
<evidence type="ECO:0000256" key="1">
    <source>
        <dbReference type="ARBA" id="ARBA00004429"/>
    </source>
</evidence>
<dbReference type="InterPro" id="IPR013525">
    <property type="entry name" value="ABC2_TM"/>
</dbReference>
<evidence type="ECO:0000256" key="4">
    <source>
        <dbReference type="ARBA" id="ARBA00022475"/>
    </source>
</evidence>
<reference evidence="11 12" key="2">
    <citation type="submission" date="2019-08" db="EMBL/GenBank/DDBJ databases">
        <title>Jejuicoccus antrihumi gen. nov., sp. nov., a new member of the family Dermacoccaceae isolated from a cave.</title>
        <authorList>
            <person name="Schumann P."/>
            <person name="Kim I.S."/>
        </authorList>
    </citation>
    <scope>NUCLEOTIDE SEQUENCE [LARGE SCALE GENOMIC DNA]</scope>
    <source>
        <strain evidence="11 12">C5-26</strain>
    </source>
</reference>
<comment type="subcellular location">
    <subcellularLocation>
        <location evidence="1">Cell inner membrane</location>
        <topology evidence="1">Multi-pass membrane protein</topology>
    </subcellularLocation>
    <subcellularLocation>
        <location evidence="9">Cell membrane</location>
        <topology evidence="9">Multi-pass membrane protein</topology>
    </subcellularLocation>
</comment>
<protein>
    <recommendedName>
        <fullName evidence="9">Transport permease protein</fullName>
    </recommendedName>
</protein>
<keyword evidence="8 9" id="KW-0472">Membrane</keyword>